<dbReference type="InterPro" id="IPR017996">
    <property type="entry name" value="MRJP/yellow-related"/>
</dbReference>
<proteinExistence type="inferred from homology"/>
<keyword evidence="6" id="KW-1185">Reference proteome</keyword>
<dbReference type="InterPro" id="IPR011042">
    <property type="entry name" value="6-blade_b-propeller_TolB-like"/>
</dbReference>
<dbReference type="OrthoDB" id="7776143at2759"/>
<evidence type="ECO:0000256" key="3">
    <source>
        <dbReference type="ARBA" id="ARBA00022525"/>
    </source>
</evidence>
<evidence type="ECO:0000256" key="4">
    <source>
        <dbReference type="ARBA" id="ARBA00022729"/>
    </source>
</evidence>
<evidence type="ECO:0000256" key="2">
    <source>
        <dbReference type="ARBA" id="ARBA00009127"/>
    </source>
</evidence>
<comment type="subcellular location">
    <subcellularLocation>
        <location evidence="1">Secreted</location>
    </subcellularLocation>
</comment>
<evidence type="ECO:0000313" key="6">
    <source>
        <dbReference type="Proteomes" id="UP000299102"/>
    </source>
</evidence>
<comment type="caution">
    <text evidence="5">The sequence shown here is derived from an EMBL/GenBank/DDBJ whole genome shotgun (WGS) entry which is preliminary data.</text>
</comment>
<organism evidence="5 6">
    <name type="scientific">Eumeta variegata</name>
    <name type="common">Bagworm moth</name>
    <name type="synonym">Eumeta japonica</name>
    <dbReference type="NCBI Taxonomy" id="151549"/>
    <lineage>
        <taxon>Eukaryota</taxon>
        <taxon>Metazoa</taxon>
        <taxon>Ecdysozoa</taxon>
        <taxon>Arthropoda</taxon>
        <taxon>Hexapoda</taxon>
        <taxon>Insecta</taxon>
        <taxon>Pterygota</taxon>
        <taxon>Neoptera</taxon>
        <taxon>Endopterygota</taxon>
        <taxon>Lepidoptera</taxon>
        <taxon>Glossata</taxon>
        <taxon>Ditrysia</taxon>
        <taxon>Tineoidea</taxon>
        <taxon>Psychidae</taxon>
        <taxon>Oiketicinae</taxon>
        <taxon>Eumeta</taxon>
    </lineage>
</organism>
<evidence type="ECO:0000313" key="5">
    <source>
        <dbReference type="EMBL" id="GBP56076.1"/>
    </source>
</evidence>
<accession>A0A4C1WX14</accession>
<dbReference type="AlphaFoldDB" id="A0A4C1WX14"/>
<keyword evidence="4" id="KW-0732">Signal</keyword>
<keyword evidence="3" id="KW-0964">Secreted</keyword>
<evidence type="ECO:0000256" key="1">
    <source>
        <dbReference type="ARBA" id="ARBA00004613"/>
    </source>
</evidence>
<dbReference type="GO" id="GO:0005576">
    <property type="term" value="C:extracellular region"/>
    <property type="evidence" value="ECO:0007669"/>
    <property type="project" value="UniProtKB-SubCell"/>
</dbReference>
<gene>
    <name evidence="5" type="ORF">EVAR_43839_1</name>
</gene>
<protein>
    <submittedName>
        <fullName evidence="5">Uncharacterized protein</fullName>
    </submittedName>
</protein>
<reference evidence="5 6" key="1">
    <citation type="journal article" date="2019" name="Commun. Biol.">
        <title>The bagworm genome reveals a unique fibroin gene that provides high tensile strength.</title>
        <authorList>
            <person name="Kono N."/>
            <person name="Nakamura H."/>
            <person name="Ohtoshi R."/>
            <person name="Tomita M."/>
            <person name="Numata K."/>
            <person name="Arakawa K."/>
        </authorList>
    </citation>
    <scope>NUCLEOTIDE SEQUENCE [LARGE SCALE GENOMIC DNA]</scope>
</reference>
<dbReference type="Gene3D" id="2.120.10.30">
    <property type="entry name" value="TolB, C-terminal domain"/>
    <property type="match status" value="1"/>
</dbReference>
<sequence length="71" mass="8114">MLTSAALTQYFDQLKRADLHVTGDEVWLMANSLTRFGYSRLDVGEYNFYIYRGNVSELIDGTICEPLRSMG</sequence>
<comment type="similarity">
    <text evidence="2">Belongs to the major royal jelly protein family.</text>
</comment>
<dbReference type="Proteomes" id="UP000299102">
    <property type="component" value="Unassembled WGS sequence"/>
</dbReference>
<dbReference type="EMBL" id="BGZK01000684">
    <property type="protein sequence ID" value="GBP56076.1"/>
    <property type="molecule type" value="Genomic_DNA"/>
</dbReference>
<name>A0A4C1WX14_EUMVA</name>
<dbReference type="Pfam" id="PF03022">
    <property type="entry name" value="MRJP"/>
    <property type="match status" value="1"/>
</dbReference>